<name>A0A512ASU3_9BACT</name>
<sequence>MKTTFNTLKLSTLALVLTFASTSCSLFEKKDDPKPAKNEVEYNGTKYEMDESLMVEYGAETLYGDDDTHYINDFYIANGNILYRNGTVEEVSGSFAIYTELVSNGTDKFNTGTFNYIDNGNDGSLSESQLEQKYKGKSVFGDAQIYIDTNGNRMLSDETPIHATGGTVKVSGSGNTYTLEYNLTLENGKTVRGSNSSSFSKING</sequence>
<dbReference type="AlphaFoldDB" id="A0A512ASU3"/>
<evidence type="ECO:0000313" key="2">
    <source>
        <dbReference type="EMBL" id="GEO02784.1"/>
    </source>
</evidence>
<feature type="signal peptide" evidence="1">
    <location>
        <begin position="1"/>
        <end position="25"/>
    </location>
</feature>
<feature type="chain" id="PRO_5022178231" description="Lipoprotein" evidence="1">
    <location>
        <begin position="26"/>
        <end position="204"/>
    </location>
</feature>
<reference evidence="2 3" key="1">
    <citation type="submission" date="2019-07" db="EMBL/GenBank/DDBJ databases">
        <title>Whole genome shotgun sequence of Adhaeribacter aerolatus NBRC 106133.</title>
        <authorList>
            <person name="Hosoyama A."/>
            <person name="Uohara A."/>
            <person name="Ohji S."/>
            <person name="Ichikawa N."/>
        </authorList>
    </citation>
    <scope>NUCLEOTIDE SEQUENCE [LARGE SCALE GENOMIC DNA]</scope>
    <source>
        <strain evidence="2 3">NBRC 106133</strain>
    </source>
</reference>
<keyword evidence="1" id="KW-0732">Signal</keyword>
<gene>
    <name evidence="2" type="ORF">AAE02nite_04480</name>
</gene>
<evidence type="ECO:0000313" key="3">
    <source>
        <dbReference type="Proteomes" id="UP000321532"/>
    </source>
</evidence>
<evidence type="ECO:0008006" key="4">
    <source>
        <dbReference type="Google" id="ProtNLM"/>
    </source>
</evidence>
<evidence type="ECO:0000256" key="1">
    <source>
        <dbReference type="SAM" id="SignalP"/>
    </source>
</evidence>
<dbReference type="EMBL" id="BJYS01000002">
    <property type="protein sequence ID" value="GEO02784.1"/>
    <property type="molecule type" value="Genomic_DNA"/>
</dbReference>
<dbReference type="OrthoDB" id="892936at2"/>
<keyword evidence="3" id="KW-1185">Reference proteome</keyword>
<comment type="caution">
    <text evidence="2">The sequence shown here is derived from an EMBL/GenBank/DDBJ whole genome shotgun (WGS) entry which is preliminary data.</text>
</comment>
<dbReference type="PROSITE" id="PS51257">
    <property type="entry name" value="PROKAR_LIPOPROTEIN"/>
    <property type="match status" value="1"/>
</dbReference>
<protein>
    <recommendedName>
        <fullName evidence="4">Lipoprotein</fullName>
    </recommendedName>
</protein>
<dbReference type="Proteomes" id="UP000321532">
    <property type="component" value="Unassembled WGS sequence"/>
</dbReference>
<dbReference type="RefSeq" id="WP_146894827.1">
    <property type="nucleotide sequence ID" value="NZ_BJYS01000002.1"/>
</dbReference>
<organism evidence="2 3">
    <name type="scientific">Adhaeribacter aerolatus</name>
    <dbReference type="NCBI Taxonomy" id="670289"/>
    <lineage>
        <taxon>Bacteria</taxon>
        <taxon>Pseudomonadati</taxon>
        <taxon>Bacteroidota</taxon>
        <taxon>Cytophagia</taxon>
        <taxon>Cytophagales</taxon>
        <taxon>Hymenobacteraceae</taxon>
        <taxon>Adhaeribacter</taxon>
    </lineage>
</organism>
<accession>A0A512ASU3</accession>
<proteinExistence type="predicted"/>